<dbReference type="Proteomes" id="UP000001514">
    <property type="component" value="Unassembled WGS sequence"/>
</dbReference>
<keyword evidence="2" id="KW-1185">Reference proteome</keyword>
<dbReference type="AlphaFoldDB" id="D8SGI0"/>
<dbReference type="InParanoid" id="D8SGI0"/>
<organism evidence="2">
    <name type="scientific">Selaginella moellendorffii</name>
    <name type="common">Spikemoss</name>
    <dbReference type="NCBI Taxonomy" id="88036"/>
    <lineage>
        <taxon>Eukaryota</taxon>
        <taxon>Viridiplantae</taxon>
        <taxon>Streptophyta</taxon>
        <taxon>Embryophyta</taxon>
        <taxon>Tracheophyta</taxon>
        <taxon>Lycopodiopsida</taxon>
        <taxon>Selaginellales</taxon>
        <taxon>Selaginellaceae</taxon>
        <taxon>Selaginella</taxon>
    </lineage>
</organism>
<sequence length="151" mass="17362">MVEMKTHGKKTVEGETFFLKGKPVFFNAFFQESLSLRLHTMSLYSKMPSKRPLTSHGTCRIVNRPSDHNGAVQRLPCAQDFHPDRLEKHSTIQPEHLYNTLISMEQNRQLLPESLDGIAYIDMLGREIAIMHLKRLLESISAAICQARHYL</sequence>
<dbReference type="KEGG" id="smo:SELMODRAFT_421833"/>
<accession>D8SGI0</accession>
<protein>
    <submittedName>
        <fullName evidence="1">Uncharacterized protein</fullName>
    </submittedName>
</protein>
<proteinExistence type="predicted"/>
<evidence type="ECO:0000313" key="1">
    <source>
        <dbReference type="EMBL" id="EFJ16576.1"/>
    </source>
</evidence>
<dbReference type="HOGENOM" id="CLU_1734616_0_0_1"/>
<dbReference type="Gramene" id="EFJ16576">
    <property type="protein sequence ID" value="EFJ16576"/>
    <property type="gene ID" value="SELMODRAFT_421833"/>
</dbReference>
<gene>
    <name evidence="1" type="ORF">SELMODRAFT_421833</name>
</gene>
<dbReference type="EMBL" id="GL377618">
    <property type="protein sequence ID" value="EFJ16576.1"/>
    <property type="molecule type" value="Genomic_DNA"/>
</dbReference>
<name>D8SGI0_SELML</name>
<reference evidence="1 2" key="1">
    <citation type="journal article" date="2011" name="Science">
        <title>The Selaginella genome identifies genetic changes associated with the evolution of vascular plants.</title>
        <authorList>
            <person name="Banks J.A."/>
            <person name="Nishiyama T."/>
            <person name="Hasebe M."/>
            <person name="Bowman J.L."/>
            <person name="Gribskov M."/>
            <person name="dePamphilis C."/>
            <person name="Albert V.A."/>
            <person name="Aono N."/>
            <person name="Aoyama T."/>
            <person name="Ambrose B.A."/>
            <person name="Ashton N.W."/>
            <person name="Axtell M.J."/>
            <person name="Barker E."/>
            <person name="Barker M.S."/>
            <person name="Bennetzen J.L."/>
            <person name="Bonawitz N.D."/>
            <person name="Chapple C."/>
            <person name="Cheng C."/>
            <person name="Correa L.G."/>
            <person name="Dacre M."/>
            <person name="DeBarry J."/>
            <person name="Dreyer I."/>
            <person name="Elias M."/>
            <person name="Engstrom E.M."/>
            <person name="Estelle M."/>
            <person name="Feng L."/>
            <person name="Finet C."/>
            <person name="Floyd S.K."/>
            <person name="Frommer W.B."/>
            <person name="Fujita T."/>
            <person name="Gramzow L."/>
            <person name="Gutensohn M."/>
            <person name="Harholt J."/>
            <person name="Hattori M."/>
            <person name="Heyl A."/>
            <person name="Hirai T."/>
            <person name="Hiwatashi Y."/>
            <person name="Ishikawa M."/>
            <person name="Iwata M."/>
            <person name="Karol K.G."/>
            <person name="Koehler B."/>
            <person name="Kolukisaoglu U."/>
            <person name="Kubo M."/>
            <person name="Kurata T."/>
            <person name="Lalonde S."/>
            <person name="Li K."/>
            <person name="Li Y."/>
            <person name="Litt A."/>
            <person name="Lyons E."/>
            <person name="Manning G."/>
            <person name="Maruyama T."/>
            <person name="Michael T.P."/>
            <person name="Mikami K."/>
            <person name="Miyazaki S."/>
            <person name="Morinaga S."/>
            <person name="Murata T."/>
            <person name="Mueller-Roeber B."/>
            <person name="Nelson D.R."/>
            <person name="Obara M."/>
            <person name="Oguri Y."/>
            <person name="Olmstead R.G."/>
            <person name="Onodera N."/>
            <person name="Petersen B.L."/>
            <person name="Pils B."/>
            <person name="Prigge M."/>
            <person name="Rensing S.A."/>
            <person name="Riano-Pachon D.M."/>
            <person name="Roberts A.W."/>
            <person name="Sato Y."/>
            <person name="Scheller H.V."/>
            <person name="Schulz B."/>
            <person name="Schulz C."/>
            <person name="Shakirov E.V."/>
            <person name="Shibagaki N."/>
            <person name="Shinohara N."/>
            <person name="Shippen D.E."/>
            <person name="Soerensen I."/>
            <person name="Sotooka R."/>
            <person name="Sugimoto N."/>
            <person name="Sugita M."/>
            <person name="Sumikawa N."/>
            <person name="Tanurdzic M."/>
            <person name="Theissen G."/>
            <person name="Ulvskov P."/>
            <person name="Wakazuki S."/>
            <person name="Weng J.K."/>
            <person name="Willats W.W."/>
            <person name="Wipf D."/>
            <person name="Wolf P.G."/>
            <person name="Yang L."/>
            <person name="Zimmer A.D."/>
            <person name="Zhu Q."/>
            <person name="Mitros T."/>
            <person name="Hellsten U."/>
            <person name="Loque D."/>
            <person name="Otillar R."/>
            <person name="Salamov A."/>
            <person name="Schmutz J."/>
            <person name="Shapiro H."/>
            <person name="Lindquist E."/>
            <person name="Lucas S."/>
            <person name="Rokhsar D."/>
            <person name="Grigoriev I.V."/>
        </authorList>
    </citation>
    <scope>NUCLEOTIDE SEQUENCE [LARGE SCALE GENOMIC DNA]</scope>
</reference>
<evidence type="ECO:0000313" key="2">
    <source>
        <dbReference type="Proteomes" id="UP000001514"/>
    </source>
</evidence>